<evidence type="ECO:0000256" key="1">
    <source>
        <dbReference type="SAM" id="Phobius"/>
    </source>
</evidence>
<accession>A0A0V1KMX4</accession>
<evidence type="ECO:0000313" key="2">
    <source>
        <dbReference type="EMBL" id="KRZ48332.1"/>
    </source>
</evidence>
<protein>
    <submittedName>
        <fullName evidence="2">Uncharacterized protein</fullName>
    </submittedName>
</protein>
<gene>
    <name evidence="2" type="ORF">T02_3083</name>
</gene>
<evidence type="ECO:0000313" key="3">
    <source>
        <dbReference type="Proteomes" id="UP000054721"/>
    </source>
</evidence>
<reference evidence="2 3" key="1">
    <citation type="submission" date="2015-05" db="EMBL/GenBank/DDBJ databases">
        <title>Evolution of Trichinella species and genotypes.</title>
        <authorList>
            <person name="Korhonen P.K."/>
            <person name="Edoardo P."/>
            <person name="Giuseppe L.R."/>
            <person name="Gasser R.B."/>
        </authorList>
    </citation>
    <scope>NUCLEOTIDE SEQUENCE [LARGE SCALE GENOMIC DNA]</scope>
    <source>
        <strain evidence="2">ISS10</strain>
    </source>
</reference>
<keyword evidence="3" id="KW-1185">Reference proteome</keyword>
<keyword evidence="1" id="KW-0812">Transmembrane</keyword>
<proteinExistence type="predicted"/>
<dbReference type="AlphaFoldDB" id="A0A0V1KMX4"/>
<keyword evidence="1" id="KW-1133">Transmembrane helix</keyword>
<keyword evidence="1" id="KW-0472">Membrane</keyword>
<sequence>MEINFKCIMPNLMKGATPNELVKRCDGRSDVNHWMKSTRASETITQKHSDAYRSSWGVTITTRLALKQSLSTTCFTQTCTYICFHVEMTTIILFTFGIVMIWKHATKDWHSSIFKRYKSYASHECRHYWNNSQKSSTNYHFLQTHLIAHGEKTSCNDLFHLIIITKMKQSILAEMKMKNE</sequence>
<organism evidence="2 3">
    <name type="scientific">Trichinella nativa</name>
    <dbReference type="NCBI Taxonomy" id="6335"/>
    <lineage>
        <taxon>Eukaryota</taxon>
        <taxon>Metazoa</taxon>
        <taxon>Ecdysozoa</taxon>
        <taxon>Nematoda</taxon>
        <taxon>Enoplea</taxon>
        <taxon>Dorylaimia</taxon>
        <taxon>Trichinellida</taxon>
        <taxon>Trichinellidae</taxon>
        <taxon>Trichinella</taxon>
    </lineage>
</organism>
<dbReference type="Proteomes" id="UP000054721">
    <property type="component" value="Unassembled WGS sequence"/>
</dbReference>
<comment type="caution">
    <text evidence="2">The sequence shown here is derived from an EMBL/GenBank/DDBJ whole genome shotgun (WGS) entry which is preliminary data.</text>
</comment>
<dbReference type="EMBL" id="JYDW01000424">
    <property type="protein sequence ID" value="KRZ48332.1"/>
    <property type="molecule type" value="Genomic_DNA"/>
</dbReference>
<feature type="transmembrane region" description="Helical" evidence="1">
    <location>
        <begin position="84"/>
        <end position="102"/>
    </location>
</feature>
<name>A0A0V1KMX4_9BILA</name>